<dbReference type="InterPro" id="IPR046952">
    <property type="entry name" value="GSHR/TRXR-like"/>
</dbReference>
<evidence type="ECO:0000256" key="3">
    <source>
        <dbReference type="ARBA" id="ARBA00022630"/>
    </source>
</evidence>
<dbReference type="PANTHER" id="PTHR42737">
    <property type="entry name" value="GLUTATHIONE REDUCTASE"/>
    <property type="match status" value="1"/>
</dbReference>
<name>A0ABQ8SKU3_PERAM</name>
<dbReference type="InterPro" id="IPR012999">
    <property type="entry name" value="Pyr_OxRdtase_I_AS"/>
</dbReference>
<keyword evidence="4" id="KW-0274">FAD</keyword>
<dbReference type="PRINTS" id="PR00411">
    <property type="entry name" value="PNDRDTASEI"/>
</dbReference>
<evidence type="ECO:0000256" key="2">
    <source>
        <dbReference type="ARBA" id="ARBA00007532"/>
    </source>
</evidence>
<evidence type="ECO:0000256" key="1">
    <source>
        <dbReference type="ARBA" id="ARBA00001974"/>
    </source>
</evidence>
<keyword evidence="3" id="KW-0285">Flavoprotein</keyword>
<evidence type="ECO:0000313" key="10">
    <source>
        <dbReference type="Proteomes" id="UP001148838"/>
    </source>
</evidence>
<comment type="similarity">
    <text evidence="2">Belongs to the class-I pyridine nucleotide-disulfide oxidoreductase family.</text>
</comment>
<organism evidence="9 10">
    <name type="scientific">Periplaneta americana</name>
    <name type="common">American cockroach</name>
    <name type="synonym">Blatta americana</name>
    <dbReference type="NCBI Taxonomy" id="6978"/>
    <lineage>
        <taxon>Eukaryota</taxon>
        <taxon>Metazoa</taxon>
        <taxon>Ecdysozoa</taxon>
        <taxon>Arthropoda</taxon>
        <taxon>Hexapoda</taxon>
        <taxon>Insecta</taxon>
        <taxon>Pterygota</taxon>
        <taxon>Neoptera</taxon>
        <taxon>Polyneoptera</taxon>
        <taxon>Dictyoptera</taxon>
        <taxon>Blattodea</taxon>
        <taxon>Blattoidea</taxon>
        <taxon>Blattidae</taxon>
        <taxon>Blattinae</taxon>
        <taxon>Periplaneta</taxon>
    </lineage>
</organism>
<evidence type="ECO:0000256" key="5">
    <source>
        <dbReference type="ARBA" id="ARBA00023002"/>
    </source>
</evidence>
<sequence>LIHQYNVRLVLCMVHVIVNFLQFVPFSIADGHYDLVVIGGGSGGLACAKEAVQHGAKVAVLDYVTPSPRGTVWGLGGTCVNVGCIPKKLMHYAALLGEAIEDAKAYGWMLPGTPIKHDWQVLRGAVQDHIKSVNWVTRVQLRDNKIDYYNGHGKFVDPSTVKVILKNGKEHTLTASHIVIAVGGRPKYPDIPGALEYGITSDDIFSLEKPPGKTLVVGAGCILFPLLADVNFVCEV</sequence>
<accession>A0ABQ8SKU3</accession>
<dbReference type="Gene3D" id="3.50.50.60">
    <property type="entry name" value="FAD/NAD(P)-binding domain"/>
    <property type="match status" value="1"/>
</dbReference>
<dbReference type="PROSITE" id="PS00076">
    <property type="entry name" value="PYRIDINE_REDOX_1"/>
    <property type="match status" value="1"/>
</dbReference>
<dbReference type="Pfam" id="PF07992">
    <property type="entry name" value="Pyr_redox_2"/>
    <property type="match status" value="1"/>
</dbReference>
<dbReference type="SUPFAM" id="SSF51905">
    <property type="entry name" value="FAD/NAD(P)-binding domain"/>
    <property type="match status" value="1"/>
</dbReference>
<evidence type="ECO:0000256" key="4">
    <source>
        <dbReference type="ARBA" id="ARBA00022827"/>
    </source>
</evidence>
<dbReference type="Proteomes" id="UP001148838">
    <property type="component" value="Unassembled WGS sequence"/>
</dbReference>
<dbReference type="EMBL" id="JAJSOF020000025">
    <property type="protein sequence ID" value="KAJ4434774.1"/>
    <property type="molecule type" value="Genomic_DNA"/>
</dbReference>
<keyword evidence="5" id="KW-0560">Oxidoreductase</keyword>
<evidence type="ECO:0000259" key="8">
    <source>
        <dbReference type="Pfam" id="PF07992"/>
    </source>
</evidence>
<keyword evidence="7" id="KW-0676">Redox-active center</keyword>
<keyword evidence="6" id="KW-1015">Disulfide bond</keyword>
<comment type="caution">
    <text evidence="9">The sequence shown here is derived from an EMBL/GenBank/DDBJ whole genome shotgun (WGS) entry which is preliminary data.</text>
</comment>
<evidence type="ECO:0000313" key="9">
    <source>
        <dbReference type="EMBL" id="KAJ4434774.1"/>
    </source>
</evidence>
<proteinExistence type="inferred from homology"/>
<keyword evidence="10" id="KW-1185">Reference proteome</keyword>
<evidence type="ECO:0000256" key="7">
    <source>
        <dbReference type="ARBA" id="ARBA00023284"/>
    </source>
</evidence>
<reference evidence="9 10" key="1">
    <citation type="journal article" date="2022" name="Allergy">
        <title>Genome assembly and annotation of Periplaneta americana reveal a comprehensive cockroach allergen profile.</title>
        <authorList>
            <person name="Wang L."/>
            <person name="Xiong Q."/>
            <person name="Saelim N."/>
            <person name="Wang L."/>
            <person name="Nong W."/>
            <person name="Wan A.T."/>
            <person name="Shi M."/>
            <person name="Liu X."/>
            <person name="Cao Q."/>
            <person name="Hui J.H.L."/>
            <person name="Sookrung N."/>
            <person name="Leung T.F."/>
            <person name="Tungtrongchitr A."/>
            <person name="Tsui S.K.W."/>
        </authorList>
    </citation>
    <scope>NUCLEOTIDE SEQUENCE [LARGE SCALE GENOMIC DNA]</scope>
    <source>
        <strain evidence="9">PWHHKU_190912</strain>
    </source>
</reference>
<evidence type="ECO:0000256" key="6">
    <source>
        <dbReference type="ARBA" id="ARBA00023157"/>
    </source>
</evidence>
<dbReference type="InterPro" id="IPR036188">
    <property type="entry name" value="FAD/NAD-bd_sf"/>
</dbReference>
<dbReference type="PANTHER" id="PTHR42737:SF7">
    <property type="entry name" value="THIOREDOXIN-DISULFIDE REDUCTASE"/>
    <property type="match status" value="1"/>
</dbReference>
<feature type="domain" description="FAD/NAD(P)-binding" evidence="8">
    <location>
        <begin position="33"/>
        <end position="222"/>
    </location>
</feature>
<gene>
    <name evidence="9" type="primary">TRXR1</name>
    <name evidence="9" type="ORF">ANN_23345</name>
</gene>
<protein>
    <submittedName>
        <fullName evidence="9">Thioredoxin reductase 1, mitochondrial</fullName>
    </submittedName>
</protein>
<dbReference type="InterPro" id="IPR023753">
    <property type="entry name" value="FAD/NAD-binding_dom"/>
</dbReference>
<dbReference type="PRINTS" id="PR00368">
    <property type="entry name" value="FADPNR"/>
</dbReference>
<feature type="non-terminal residue" evidence="9">
    <location>
        <position position="1"/>
    </location>
</feature>
<comment type="cofactor">
    <cofactor evidence="1">
        <name>FAD</name>
        <dbReference type="ChEBI" id="CHEBI:57692"/>
    </cofactor>
</comment>